<dbReference type="GO" id="GO:0005524">
    <property type="term" value="F:ATP binding"/>
    <property type="evidence" value="ECO:0007669"/>
    <property type="project" value="UniProtKB-KW"/>
</dbReference>
<dbReference type="InterPro" id="IPR027417">
    <property type="entry name" value="P-loop_NTPase"/>
</dbReference>
<dbReference type="Pfam" id="PF00271">
    <property type="entry name" value="Helicase_C"/>
    <property type="match status" value="1"/>
</dbReference>
<dbReference type="SMART" id="SM00490">
    <property type="entry name" value="HELICc"/>
    <property type="match status" value="1"/>
</dbReference>
<dbReference type="Gene3D" id="3.40.50.300">
    <property type="entry name" value="P-loop containing nucleotide triphosphate hydrolases"/>
    <property type="match status" value="1"/>
</dbReference>
<keyword evidence="3 7" id="KW-0347">Helicase</keyword>
<dbReference type="RefSeq" id="WP_116271000.1">
    <property type="nucleotide sequence ID" value="NZ_BGZJ01000002.1"/>
</dbReference>
<dbReference type="Gene3D" id="3.40.50.10810">
    <property type="entry name" value="Tandem AAA-ATPase domain"/>
    <property type="match status" value="1"/>
</dbReference>
<organism evidence="7 8">
    <name type="scientific">Mesosutterella multiformis</name>
    <dbReference type="NCBI Taxonomy" id="2259133"/>
    <lineage>
        <taxon>Bacteria</taxon>
        <taxon>Pseudomonadati</taxon>
        <taxon>Pseudomonadota</taxon>
        <taxon>Betaproteobacteria</taxon>
        <taxon>Burkholderiales</taxon>
        <taxon>Sutterellaceae</taxon>
        <taxon>Mesosutterella</taxon>
    </lineage>
</organism>
<dbReference type="GO" id="GO:0016787">
    <property type="term" value="F:hydrolase activity"/>
    <property type="evidence" value="ECO:0007669"/>
    <property type="project" value="UniProtKB-KW"/>
</dbReference>
<dbReference type="SMART" id="SM00487">
    <property type="entry name" value="DEXDc"/>
    <property type="match status" value="1"/>
</dbReference>
<dbReference type="InterPro" id="IPR057342">
    <property type="entry name" value="DEXDc_RapA"/>
</dbReference>
<dbReference type="OrthoDB" id="9814088at2"/>
<dbReference type="InterPro" id="IPR049730">
    <property type="entry name" value="SNF2/RAD54-like_C"/>
</dbReference>
<dbReference type="EMBL" id="BGZJ01000002">
    <property type="protein sequence ID" value="GBO94797.1"/>
    <property type="molecule type" value="Genomic_DNA"/>
</dbReference>
<evidence type="ECO:0000259" key="6">
    <source>
        <dbReference type="PROSITE" id="PS51194"/>
    </source>
</evidence>
<dbReference type="AlphaFoldDB" id="A0A388SEK2"/>
<feature type="domain" description="Helicase C-terminal" evidence="6">
    <location>
        <begin position="459"/>
        <end position="621"/>
    </location>
</feature>
<proteinExistence type="predicted"/>
<dbReference type="PROSITE" id="PS51194">
    <property type="entry name" value="HELICASE_CTER"/>
    <property type="match status" value="1"/>
</dbReference>
<dbReference type="CDD" id="cd18793">
    <property type="entry name" value="SF2_C_SNF"/>
    <property type="match status" value="1"/>
</dbReference>
<dbReference type="PANTHER" id="PTHR45766:SF6">
    <property type="entry name" value="SWI_SNF-RELATED MATRIX-ASSOCIATED ACTIN-DEPENDENT REGULATOR OF CHROMATIN SUBFAMILY A-LIKE PROTEIN 1"/>
    <property type="match status" value="1"/>
</dbReference>
<dbReference type="GO" id="GO:0004386">
    <property type="term" value="F:helicase activity"/>
    <property type="evidence" value="ECO:0007669"/>
    <property type="project" value="UniProtKB-KW"/>
</dbReference>
<dbReference type="SUPFAM" id="SSF52540">
    <property type="entry name" value="P-loop containing nucleoside triphosphate hydrolases"/>
    <property type="match status" value="1"/>
</dbReference>
<dbReference type="InterPro" id="IPR038718">
    <property type="entry name" value="SNF2-like_sf"/>
</dbReference>
<comment type="caution">
    <text evidence="7">The sequence shown here is derived from an EMBL/GenBank/DDBJ whole genome shotgun (WGS) entry which is preliminary data.</text>
</comment>
<keyword evidence="8" id="KW-1185">Reference proteome</keyword>
<evidence type="ECO:0000259" key="5">
    <source>
        <dbReference type="PROSITE" id="PS51192"/>
    </source>
</evidence>
<sequence>MSNTFLPGNLVQARGRTWVVQSGSEDDWLKLRPIGGADDEITELMPQLEREPVELAQFPLPDPTKFGTLYSSAELLYDALRFQLRSGAGPFRSFGSIAVEPRSYQLVPLLMAMRQKTVRLLIADDVGIGKTIEAGLIVREMLDRGEITKFAVLCPPHLVEQWVSELSDRFNIEATALTGSSAQRLERQVPHGHTLSDTFPVLVVSLDYIKSDKHRDYFYAMNFDLIVVDEAHTCVKAGSRDKQLRFDLLHKLASDAFRHMILLTATPHSGNEDGFYSLLSLLDEKFLGLKGREVKSDDPLRQDLAKHFVQRRRKDIEEWKVSGADRMTGFPTRMTTELNYRLTARWDQFFADVQEYCQKVIDRDGKKNQLIWYSVLALFRCVSSSPAAAVQALNNRLKNQEGDSVEEEDFIINDLDNVDEGTDSDVEPALWFDESAELNTLLAEARTLAGSKNDPKIRLLAKHVKELLAEGFNPVIFCRFVATAQYVYDALKEELKKEDDVAIGCVTGELVPGEREERVNDLGEKEKRVLVATDCLSEGINLQDLFTAVVHYDLAWNPTRHEQREGRVDRFGQKAKEVRCSMIYGENNPVDGFILKVILRKSEEIKKDLGVIVPIPEKKEAIDKALLRASLFRDRNGQFNYDDQQMSLFTSEDLGDMNTVWTNALEKMKQQRTVFAQQSIHPEDIYPLWEAQQKALGSHADVEKFSKSACASLGAQLEPLKNNRYRFPLVSLQNKSLVARFEDEGFENNDIIDFDTLHRTSPFINTLSEGVVDEALREESRLISRTAIAQTSEVSAVTRVYLLRLRYQIRIAYRNQTRRYLLSEEIQPVAVTGIRDPKWESSETAQSLLTLSASGNFTSVVAEKQIRSAMDFIASQKEAIEVFAKERAEQLKTDHQKVKEYSAEGSVTEVAPCLPIDVMGVFVLMPADEE</sequence>
<accession>A0A401LI94</accession>
<evidence type="ECO:0000256" key="2">
    <source>
        <dbReference type="ARBA" id="ARBA00022801"/>
    </source>
</evidence>
<dbReference type="InterPro" id="IPR000330">
    <property type="entry name" value="SNF2_N"/>
</dbReference>
<protein>
    <submittedName>
        <fullName evidence="7">ATP-dependent helicase HepA</fullName>
    </submittedName>
</protein>
<dbReference type="Proteomes" id="UP000266091">
    <property type="component" value="Unassembled WGS sequence"/>
</dbReference>
<dbReference type="CDD" id="cd18011">
    <property type="entry name" value="DEXDc_RapA"/>
    <property type="match status" value="1"/>
</dbReference>
<dbReference type="PANTHER" id="PTHR45766">
    <property type="entry name" value="DNA ANNEALING HELICASE AND ENDONUCLEASE ZRANB3 FAMILY MEMBER"/>
    <property type="match status" value="1"/>
</dbReference>
<evidence type="ECO:0000256" key="1">
    <source>
        <dbReference type="ARBA" id="ARBA00022741"/>
    </source>
</evidence>
<keyword evidence="4" id="KW-0067">ATP-binding</keyword>
<evidence type="ECO:0000313" key="7">
    <source>
        <dbReference type="EMBL" id="GBO94797.1"/>
    </source>
</evidence>
<dbReference type="InterPro" id="IPR001650">
    <property type="entry name" value="Helicase_C-like"/>
</dbReference>
<feature type="domain" description="Helicase ATP-binding" evidence="5">
    <location>
        <begin position="111"/>
        <end position="285"/>
    </location>
</feature>
<evidence type="ECO:0000256" key="4">
    <source>
        <dbReference type="ARBA" id="ARBA00022840"/>
    </source>
</evidence>
<keyword evidence="1" id="KW-0547">Nucleotide-binding</keyword>
<dbReference type="Pfam" id="PF00176">
    <property type="entry name" value="SNF2-rel_dom"/>
    <property type="match status" value="1"/>
</dbReference>
<evidence type="ECO:0000313" key="8">
    <source>
        <dbReference type="Proteomes" id="UP000266091"/>
    </source>
</evidence>
<dbReference type="PROSITE" id="PS51192">
    <property type="entry name" value="HELICASE_ATP_BIND_1"/>
    <property type="match status" value="1"/>
</dbReference>
<keyword evidence="2" id="KW-0378">Hydrolase</keyword>
<reference evidence="7 8" key="1">
    <citation type="journal article" date="2018" name="Int. J. Syst. Evol. Microbiol.">
        <title>Mesosutterella multiformis gen. nov., sp. nov., a member of the family Sutterellaceae and Sutterella megalosphaeroides sp. nov., isolated from human faeces.</title>
        <authorList>
            <person name="Sakamoto M."/>
            <person name="Ikeyama N."/>
            <person name="Kunihiro T."/>
            <person name="Iino T."/>
            <person name="Yuki M."/>
            <person name="Ohkuma M."/>
        </authorList>
    </citation>
    <scope>NUCLEOTIDE SEQUENCE [LARGE SCALE GENOMIC DNA]</scope>
    <source>
        <strain evidence="7 8">4NBBH2</strain>
    </source>
</reference>
<name>A0A388SEK2_9BURK</name>
<dbReference type="InterPro" id="IPR014001">
    <property type="entry name" value="Helicase_ATP-bd"/>
</dbReference>
<evidence type="ECO:0000256" key="3">
    <source>
        <dbReference type="ARBA" id="ARBA00022806"/>
    </source>
</evidence>
<accession>A0A388SEK2</accession>
<gene>
    <name evidence="7" type="ORF">MESMUL_21510</name>
</gene>